<protein>
    <submittedName>
        <fullName evidence="1">Uncharacterized protein</fullName>
    </submittedName>
</protein>
<sequence length="378" mass="42932">MPSAVEIFVPTEIILQIVSRVDRSLSGRERQKALYNLCLVSHQWYSATLSFLYARPKLEGGNTYQKFTTIMCPPAGGPKKSKDLGGLVRRLDLSKLVHHSSNSMTARLINRVKGNLEVFLAPASGFSVNCLSPLSKCTKMRYLDLSLVHESFSLEHIRKTIRSMERLACLRTPRFMRITQEALDKEGLKWPRKLQTLQLSGTIDVNMATFPWPEIMSSLSLQHCMNLSYEIMTGILDKLSLQQTLKRLSISTYNRGLQPECINLIPNFLPNLLFLGVPGDLVQDIFFTLIQCRKTDLALEVLEFGHTHTGDKLDLSMQFIIDTLHQGLPNLRAVGFHTMFGEYDDLDDALLEHAEKRGDKLQISDETIEFDPGTYYFD</sequence>
<accession>A0A7H8QSW8</accession>
<dbReference type="GeneID" id="55991209"/>
<dbReference type="InterPro" id="IPR032675">
    <property type="entry name" value="LRR_dom_sf"/>
</dbReference>
<evidence type="ECO:0000313" key="1">
    <source>
        <dbReference type="EMBL" id="QKX56601.1"/>
    </source>
</evidence>
<proteinExistence type="predicted"/>
<dbReference type="OrthoDB" id="2125396at2759"/>
<dbReference type="Proteomes" id="UP000509510">
    <property type="component" value="Chromosome II"/>
</dbReference>
<dbReference type="Gene3D" id="3.80.10.10">
    <property type="entry name" value="Ribonuclease Inhibitor"/>
    <property type="match status" value="1"/>
</dbReference>
<organism evidence="1 2">
    <name type="scientific">Talaromyces rugulosus</name>
    <name type="common">Penicillium rugulosum</name>
    <dbReference type="NCBI Taxonomy" id="121627"/>
    <lineage>
        <taxon>Eukaryota</taxon>
        <taxon>Fungi</taxon>
        <taxon>Dikarya</taxon>
        <taxon>Ascomycota</taxon>
        <taxon>Pezizomycotina</taxon>
        <taxon>Eurotiomycetes</taxon>
        <taxon>Eurotiomycetidae</taxon>
        <taxon>Eurotiales</taxon>
        <taxon>Trichocomaceae</taxon>
        <taxon>Talaromyces</taxon>
        <taxon>Talaromyces sect. Islandici</taxon>
    </lineage>
</organism>
<dbReference type="RefSeq" id="XP_035342779.1">
    <property type="nucleotide sequence ID" value="XM_035486886.1"/>
</dbReference>
<keyword evidence="2" id="KW-1185">Reference proteome</keyword>
<dbReference type="SUPFAM" id="SSF52047">
    <property type="entry name" value="RNI-like"/>
    <property type="match status" value="1"/>
</dbReference>
<dbReference type="AlphaFoldDB" id="A0A7H8QSW8"/>
<gene>
    <name evidence="1" type="ORF">TRUGW13939_03706</name>
</gene>
<dbReference type="KEGG" id="trg:TRUGW13939_03706"/>
<evidence type="ECO:0000313" key="2">
    <source>
        <dbReference type="Proteomes" id="UP000509510"/>
    </source>
</evidence>
<name>A0A7H8QSW8_TALRU</name>
<dbReference type="EMBL" id="CP055899">
    <property type="protein sequence ID" value="QKX56601.1"/>
    <property type="molecule type" value="Genomic_DNA"/>
</dbReference>
<reference evidence="2" key="1">
    <citation type="submission" date="2020-06" db="EMBL/GenBank/DDBJ databases">
        <title>A chromosome-scale genome assembly of Talaromyces rugulosus W13939.</title>
        <authorList>
            <person name="Wang B."/>
            <person name="Guo L."/>
            <person name="Ye K."/>
            <person name="Wang L."/>
        </authorList>
    </citation>
    <scope>NUCLEOTIDE SEQUENCE [LARGE SCALE GENOMIC DNA]</scope>
    <source>
        <strain evidence="2">W13939</strain>
    </source>
</reference>